<keyword evidence="16" id="KW-1185">Reference proteome</keyword>
<keyword evidence="6" id="KW-0521">NADP</keyword>
<dbReference type="Pfam" id="PF00393">
    <property type="entry name" value="6PGD"/>
    <property type="match status" value="1"/>
</dbReference>
<dbReference type="InterPro" id="IPR006115">
    <property type="entry name" value="6PGDH_NADP-bd"/>
</dbReference>
<dbReference type="SUPFAM" id="SSF48179">
    <property type="entry name" value="6-phosphogluconate dehydrogenase C-terminal domain-like"/>
    <property type="match status" value="1"/>
</dbReference>
<comment type="pathway">
    <text evidence="2">Carbohydrate degradation; pentose phosphate pathway; D-ribulose 5-phosphate from D-glucose 6-phosphate (oxidative stage): step 3/3.</text>
</comment>
<dbReference type="VEuPathDB" id="FungiDB:PSTT_12820"/>
<evidence type="ECO:0000256" key="8">
    <source>
        <dbReference type="ARBA" id="ARBA00023064"/>
    </source>
</evidence>
<proteinExistence type="inferred from homology"/>
<comment type="caution">
    <text evidence="15">The sequence shown here is derived from an EMBL/GenBank/DDBJ whole genome shotgun (WGS) entry which is preliminary data.</text>
</comment>
<dbReference type="Gene3D" id="3.40.50.720">
    <property type="entry name" value="NAD(P)-binding Rossmann-like Domain"/>
    <property type="match status" value="1"/>
</dbReference>
<evidence type="ECO:0000313" key="15">
    <source>
        <dbReference type="EMBL" id="POW00884.1"/>
    </source>
</evidence>
<comment type="function">
    <text evidence="1">Catalyzes the oxidative decarboxylation of 6-phosphogluconate to ribulose 5-phosphate and CO(2), with concomitant reduction of NADP to NADPH.</text>
</comment>
<evidence type="ECO:0000256" key="10">
    <source>
        <dbReference type="ARBA" id="ARBA00048640"/>
    </source>
</evidence>
<evidence type="ECO:0000256" key="4">
    <source>
        <dbReference type="ARBA" id="ARBA00011738"/>
    </source>
</evidence>
<feature type="domain" description="6-phosphogluconate dehydrogenase C-terminal" evidence="14">
    <location>
        <begin position="245"/>
        <end position="517"/>
    </location>
</feature>
<evidence type="ECO:0000256" key="1">
    <source>
        <dbReference type="ARBA" id="ARBA00002526"/>
    </source>
</evidence>
<evidence type="ECO:0000256" key="5">
    <source>
        <dbReference type="ARBA" id="ARBA00013011"/>
    </source>
</evidence>
<dbReference type="AlphaFoldDB" id="A0A2S4UUC2"/>
<gene>
    <name evidence="15" type="ORF">PSTT_12820</name>
</gene>
<organism evidence="15 16">
    <name type="scientific">Puccinia striiformis</name>
    <dbReference type="NCBI Taxonomy" id="27350"/>
    <lineage>
        <taxon>Eukaryota</taxon>
        <taxon>Fungi</taxon>
        <taxon>Dikarya</taxon>
        <taxon>Basidiomycota</taxon>
        <taxon>Pucciniomycotina</taxon>
        <taxon>Pucciniomycetes</taxon>
        <taxon>Pucciniales</taxon>
        <taxon>Pucciniaceae</taxon>
        <taxon>Puccinia</taxon>
    </lineage>
</organism>
<keyword evidence="9" id="KW-0570">Pentose shunt</keyword>
<feature type="active site" description="Proton donor" evidence="11">
    <location>
        <position position="256"/>
    </location>
</feature>
<dbReference type="Gene3D" id="1.10.1040.10">
    <property type="entry name" value="N-(1-d-carboxylethyl)-l-norvaline Dehydrogenase, domain 2"/>
    <property type="match status" value="2"/>
</dbReference>
<evidence type="ECO:0000256" key="12">
    <source>
        <dbReference type="PIRSR" id="PIRSR000109-3"/>
    </source>
</evidence>
<feature type="binding site" evidence="12">
    <location>
        <begin position="141"/>
        <end position="143"/>
    </location>
    <ligand>
        <name>NADP(+)</name>
        <dbReference type="ChEBI" id="CHEBI:58349"/>
    </ligand>
</feature>
<evidence type="ECO:0000256" key="6">
    <source>
        <dbReference type="ARBA" id="ARBA00022857"/>
    </source>
</evidence>
<comment type="subunit">
    <text evidence="4">Homodimer.</text>
</comment>
<feature type="binding site" evidence="12">
    <location>
        <position position="169"/>
    </location>
    <ligand>
        <name>NADP(+)</name>
        <dbReference type="ChEBI" id="CHEBI:58349"/>
    </ligand>
</feature>
<sequence length="530" mass="58200">MSTQQQSQTLTDPPLDSSSSTPTVINRIGQLKHHLNQSSDSSHQTKNMAAPKGDIGLIGLAVMVIHADRTLLTCKHDLQTGCNLIMNMNDKGFTVVAYNRTVSKVDEFLENQAKGSNVIGAHSVAELCENLKTPRRIILLVKAGDAVDAFIQQLEPHLEKGDIIIDGGNSHFPDTNRRCKELEAKGLLFVGSGVSGGEEGARYGPSLMPGGSEAAWPHIKEIFQKAAAQSEGESCCDWVGQGGSGHYVKMVHNGIEYGDMQLICEAYDILKRGLGLNEGEIGDIFATWNKGVLDSFLMEITRDILKYNDTDGTPLVTKILDKAAVFARCLSGIKEERVKASKVLGGPQIEAFKGDKKQFIDDLEQAMYASKLISYAQGFMLMREAAKEYGWTLNYPSIALMWRGGCIIRSVFLGEITKAFRAEPELQNLLFNDFFNQAIHKSQPGWRRIIAQTSLWGIPTPAFSTALAFFDGYRTANLPASLLQAQRDYFGAHTFRILPEHASETYPEGQDVHVNWTGRGGTISSTTYAA</sequence>
<evidence type="ECO:0000256" key="2">
    <source>
        <dbReference type="ARBA" id="ARBA00004874"/>
    </source>
</evidence>
<keyword evidence="8" id="KW-0311">Gluconate utilization</keyword>
<dbReference type="InterPro" id="IPR006183">
    <property type="entry name" value="Pgluconate_DH"/>
</dbReference>
<feature type="region of interest" description="Disordered" evidence="13">
    <location>
        <begin position="1"/>
        <end position="23"/>
    </location>
</feature>
<evidence type="ECO:0000313" key="16">
    <source>
        <dbReference type="Proteomes" id="UP000239156"/>
    </source>
</evidence>
<evidence type="ECO:0000256" key="13">
    <source>
        <dbReference type="SAM" id="MobiDB-lite"/>
    </source>
</evidence>
<evidence type="ECO:0000256" key="3">
    <source>
        <dbReference type="ARBA" id="ARBA00008419"/>
    </source>
</evidence>
<name>A0A2S4UUC2_9BASI</name>
<dbReference type="FunFam" id="1.20.5.320:FF:000002">
    <property type="entry name" value="6-phosphogluconate dehydrogenase, decarboxylating"/>
    <property type="match status" value="1"/>
</dbReference>
<dbReference type="InterPro" id="IPR006114">
    <property type="entry name" value="6PGDH_C"/>
</dbReference>
<dbReference type="PIRSF" id="PIRSF000109">
    <property type="entry name" value="6PGD"/>
    <property type="match status" value="1"/>
</dbReference>
<comment type="similarity">
    <text evidence="3">Belongs to the 6-phosphogluconate dehydrogenase family.</text>
</comment>
<dbReference type="VEuPathDB" id="FungiDB:PSHT_07691"/>
<dbReference type="SUPFAM" id="SSF51735">
    <property type="entry name" value="NAD(P)-binding Rossmann-fold domains"/>
    <property type="match status" value="1"/>
</dbReference>
<dbReference type="InterPro" id="IPR013328">
    <property type="entry name" value="6PGD_dom2"/>
</dbReference>
<dbReference type="InterPro" id="IPR006113">
    <property type="entry name" value="6PGDH_Gnd/GntZ"/>
</dbReference>
<dbReference type="SMART" id="SM01350">
    <property type="entry name" value="6PGD"/>
    <property type="match status" value="1"/>
</dbReference>
<dbReference type="Gene3D" id="1.20.5.320">
    <property type="entry name" value="6-Phosphogluconate Dehydrogenase, domain 3"/>
    <property type="match status" value="1"/>
</dbReference>
<dbReference type="PRINTS" id="PR00076">
    <property type="entry name" value="6PGDHDRGNASE"/>
</dbReference>
<dbReference type="GO" id="GO:0019521">
    <property type="term" value="P:D-gluconate metabolic process"/>
    <property type="evidence" value="ECO:0007669"/>
    <property type="project" value="UniProtKB-KW"/>
</dbReference>
<feature type="binding site" evidence="12">
    <location>
        <begin position="99"/>
        <end position="101"/>
    </location>
    <ligand>
        <name>NADP(+)</name>
        <dbReference type="ChEBI" id="CHEBI:58349"/>
    </ligand>
</feature>
<feature type="compositionally biased region" description="Low complexity" evidence="13">
    <location>
        <begin position="9"/>
        <end position="23"/>
    </location>
</feature>
<feature type="binding site" evidence="12">
    <location>
        <begin position="59"/>
        <end position="81"/>
    </location>
    <ligand>
        <name>NADP(+)</name>
        <dbReference type="ChEBI" id="CHEBI:58349"/>
    </ligand>
</feature>
<dbReference type="InterPro" id="IPR008927">
    <property type="entry name" value="6-PGluconate_DH-like_C_sf"/>
</dbReference>
<evidence type="ECO:0000259" key="14">
    <source>
        <dbReference type="SMART" id="SM01350"/>
    </source>
</evidence>
<keyword evidence="7" id="KW-0560">Oxidoreductase</keyword>
<dbReference type="FunFam" id="3.40.50.720:FF:000007">
    <property type="entry name" value="6-phosphogluconate dehydrogenase, decarboxylating"/>
    <property type="match status" value="1"/>
</dbReference>
<reference evidence="15" key="1">
    <citation type="submission" date="2017-12" db="EMBL/GenBank/DDBJ databases">
        <title>Gene loss provides genomic basis for host adaptation in cereal stripe rust fungi.</title>
        <authorList>
            <person name="Xia C."/>
        </authorList>
    </citation>
    <scope>NUCLEOTIDE SEQUENCE [LARGE SCALE GENOMIC DNA]</scope>
    <source>
        <strain evidence="15">93-210</strain>
    </source>
</reference>
<evidence type="ECO:0000256" key="9">
    <source>
        <dbReference type="ARBA" id="ARBA00023126"/>
    </source>
</evidence>
<comment type="catalytic activity">
    <reaction evidence="10">
        <text>6-phospho-D-gluconate + NADP(+) = D-ribulose 5-phosphate + CO2 + NADPH</text>
        <dbReference type="Rhea" id="RHEA:10116"/>
        <dbReference type="ChEBI" id="CHEBI:16526"/>
        <dbReference type="ChEBI" id="CHEBI:57783"/>
        <dbReference type="ChEBI" id="CHEBI:58121"/>
        <dbReference type="ChEBI" id="CHEBI:58349"/>
        <dbReference type="ChEBI" id="CHEBI:58759"/>
        <dbReference type="EC" id="1.1.1.44"/>
    </reaction>
</comment>
<dbReference type="PANTHER" id="PTHR11811">
    <property type="entry name" value="6-PHOSPHOGLUCONATE DEHYDROGENASE"/>
    <property type="match status" value="1"/>
</dbReference>
<dbReference type="GO" id="GO:0006098">
    <property type="term" value="P:pentose-phosphate shunt"/>
    <property type="evidence" value="ECO:0007669"/>
    <property type="project" value="UniProtKB-UniPathway"/>
</dbReference>
<dbReference type="GO" id="GO:0004616">
    <property type="term" value="F:phosphogluconate dehydrogenase (decarboxylating) activity"/>
    <property type="evidence" value="ECO:0007669"/>
    <property type="project" value="UniProtKB-EC"/>
</dbReference>
<dbReference type="Proteomes" id="UP000239156">
    <property type="component" value="Unassembled WGS sequence"/>
</dbReference>
<dbReference type="EC" id="1.1.1.44" evidence="5"/>
<dbReference type="GO" id="GO:0050661">
    <property type="term" value="F:NADP binding"/>
    <property type="evidence" value="ECO:0007669"/>
    <property type="project" value="InterPro"/>
</dbReference>
<dbReference type="UniPathway" id="UPA00115">
    <property type="reaction ID" value="UER00410"/>
</dbReference>
<dbReference type="EMBL" id="PKSL01000169">
    <property type="protein sequence ID" value="POW00884.1"/>
    <property type="molecule type" value="Genomic_DNA"/>
</dbReference>
<dbReference type="Pfam" id="PF03446">
    <property type="entry name" value="NAD_binding_2"/>
    <property type="match status" value="1"/>
</dbReference>
<evidence type="ECO:0000256" key="11">
    <source>
        <dbReference type="PIRSR" id="PIRSR000109-1"/>
    </source>
</evidence>
<protein>
    <recommendedName>
        <fullName evidence="5">phosphogluconate dehydrogenase (NADP(+)-dependent, decarboxylating)</fullName>
        <ecNumber evidence="5">1.1.1.44</ecNumber>
    </recommendedName>
</protein>
<evidence type="ECO:0000256" key="7">
    <source>
        <dbReference type="ARBA" id="ARBA00023002"/>
    </source>
</evidence>
<dbReference type="InterPro" id="IPR036291">
    <property type="entry name" value="NAD(P)-bd_dom_sf"/>
</dbReference>
<feature type="active site" description="Proton acceptor" evidence="11">
    <location>
        <position position="249"/>
    </location>
</feature>
<accession>A0A2S4UUC2</accession>